<feature type="active site" description="Charge relay system" evidence="8">
    <location>
        <position position="359"/>
    </location>
</feature>
<comment type="similarity">
    <text evidence="1 7">Belongs to the AB hydrolase superfamily. Lipase family.</text>
</comment>
<name>A0AAV4JQT8_9GAST</name>
<protein>
    <recommendedName>
        <fullName evidence="7">Lipase</fullName>
    </recommendedName>
</protein>
<dbReference type="InterPro" id="IPR006693">
    <property type="entry name" value="AB_hydrolase_lipase"/>
</dbReference>
<feature type="active site" description="Nucleophile" evidence="8">
    <location>
        <position position="159"/>
    </location>
</feature>
<dbReference type="Gene3D" id="3.40.50.1820">
    <property type="entry name" value="alpha/beta hydrolase"/>
    <property type="match status" value="1"/>
</dbReference>
<evidence type="ECO:0000256" key="2">
    <source>
        <dbReference type="ARBA" id="ARBA00022729"/>
    </source>
</evidence>
<dbReference type="InterPro" id="IPR029058">
    <property type="entry name" value="AB_hydrolase_fold"/>
</dbReference>
<feature type="active site" description="Charge relay system" evidence="8">
    <location>
        <position position="331"/>
    </location>
</feature>
<sequence length="390" mass="43862">MATAIKCHNSVLNKAYSLHIEIVELIPSKGYPCETHTITTLDGYILELHRIPYGRNYKRRLGHRPVALLQHGLIGSSTTWLLNSAHQSLPFLLADAGVDVWLGNNRGNSYSKRHTTLDPDEKEFWEFSWDEMAKYDLPAEINYILDITNNTQLYYVGYSQGTAIAFAKFSEDQQLAKKVKHFIALAPVAHVGHITSGLRLLVPFSNHITTFLDLFHGGAVDASPTIIKTLSSFVCTGFGEDLCMHGLTFLMGDMNGHSINKSKVDVYNAQCISSTSAKVLMHWAQAIKSNRFQHFDHGIKGNFWRYGQRNPPLYYPSNITVPVALFTGGNDALADPTDVSWLLTQINVTHHVDIPWYNHLALILGYDAKDLMYPFLIPIITGRPWSPTYQ</sequence>
<dbReference type="AlphaFoldDB" id="A0AAV4JQT8"/>
<evidence type="ECO:0000256" key="1">
    <source>
        <dbReference type="ARBA" id="ARBA00010701"/>
    </source>
</evidence>
<evidence type="ECO:0000313" key="10">
    <source>
        <dbReference type="EMBL" id="GFS23307.1"/>
    </source>
</evidence>
<evidence type="ECO:0000256" key="8">
    <source>
        <dbReference type="PIRSR" id="PIRSR000862-1"/>
    </source>
</evidence>
<evidence type="ECO:0000256" key="6">
    <source>
        <dbReference type="ARBA" id="ARBA00023180"/>
    </source>
</evidence>
<dbReference type="Pfam" id="PF04083">
    <property type="entry name" value="Abhydro_lipase"/>
    <property type="match status" value="1"/>
</dbReference>
<dbReference type="EMBL" id="BMAT01006968">
    <property type="protein sequence ID" value="GFS23307.1"/>
    <property type="molecule type" value="Genomic_DNA"/>
</dbReference>
<gene>
    <name evidence="10" type="ORF">ElyMa_003386500</name>
</gene>
<dbReference type="PANTHER" id="PTHR11005">
    <property type="entry name" value="LYSOSOMAL ACID LIPASE-RELATED"/>
    <property type="match status" value="1"/>
</dbReference>
<dbReference type="InterPro" id="IPR025483">
    <property type="entry name" value="Lipase_euk"/>
</dbReference>
<dbReference type="FunFam" id="3.40.50.1820:FF:000057">
    <property type="entry name" value="Lipase"/>
    <property type="match status" value="1"/>
</dbReference>
<accession>A0AAV4JQT8</accession>
<keyword evidence="5" id="KW-0443">Lipid metabolism</keyword>
<keyword evidence="2" id="KW-0732">Signal</keyword>
<dbReference type="GO" id="GO:0016788">
    <property type="term" value="F:hydrolase activity, acting on ester bonds"/>
    <property type="evidence" value="ECO:0007669"/>
    <property type="project" value="InterPro"/>
</dbReference>
<evidence type="ECO:0000256" key="3">
    <source>
        <dbReference type="ARBA" id="ARBA00022801"/>
    </source>
</evidence>
<dbReference type="PIRSF" id="PIRSF000862">
    <property type="entry name" value="Steryl_ester_lip"/>
    <property type="match status" value="1"/>
</dbReference>
<feature type="domain" description="Partial AB-hydrolase lipase" evidence="9">
    <location>
        <begin position="23"/>
        <end position="83"/>
    </location>
</feature>
<proteinExistence type="inferred from homology"/>
<dbReference type="Proteomes" id="UP000762676">
    <property type="component" value="Unassembled WGS sequence"/>
</dbReference>
<keyword evidence="6" id="KW-0325">Glycoprotein</keyword>
<reference evidence="10 11" key="1">
    <citation type="journal article" date="2021" name="Elife">
        <title>Chloroplast acquisition without the gene transfer in kleptoplastic sea slugs, Plakobranchus ocellatus.</title>
        <authorList>
            <person name="Maeda T."/>
            <person name="Takahashi S."/>
            <person name="Yoshida T."/>
            <person name="Shimamura S."/>
            <person name="Takaki Y."/>
            <person name="Nagai Y."/>
            <person name="Toyoda A."/>
            <person name="Suzuki Y."/>
            <person name="Arimoto A."/>
            <person name="Ishii H."/>
            <person name="Satoh N."/>
            <person name="Nishiyama T."/>
            <person name="Hasebe M."/>
            <person name="Maruyama T."/>
            <person name="Minagawa J."/>
            <person name="Obokata J."/>
            <person name="Shigenobu S."/>
        </authorList>
    </citation>
    <scope>NUCLEOTIDE SEQUENCE [LARGE SCALE GENOMIC DNA]</scope>
</reference>
<evidence type="ECO:0000313" key="11">
    <source>
        <dbReference type="Proteomes" id="UP000762676"/>
    </source>
</evidence>
<organism evidence="10 11">
    <name type="scientific">Elysia marginata</name>
    <dbReference type="NCBI Taxonomy" id="1093978"/>
    <lineage>
        <taxon>Eukaryota</taxon>
        <taxon>Metazoa</taxon>
        <taxon>Spiralia</taxon>
        <taxon>Lophotrochozoa</taxon>
        <taxon>Mollusca</taxon>
        <taxon>Gastropoda</taxon>
        <taxon>Heterobranchia</taxon>
        <taxon>Euthyneura</taxon>
        <taxon>Panpulmonata</taxon>
        <taxon>Sacoglossa</taxon>
        <taxon>Placobranchoidea</taxon>
        <taxon>Plakobranchidae</taxon>
        <taxon>Elysia</taxon>
    </lineage>
</organism>
<evidence type="ECO:0000256" key="5">
    <source>
        <dbReference type="ARBA" id="ARBA00023098"/>
    </source>
</evidence>
<evidence type="ECO:0000256" key="7">
    <source>
        <dbReference type="PIRNR" id="PIRNR000862"/>
    </source>
</evidence>
<dbReference type="GO" id="GO:0016042">
    <property type="term" value="P:lipid catabolic process"/>
    <property type="evidence" value="ECO:0007669"/>
    <property type="project" value="UniProtKB-KW"/>
</dbReference>
<dbReference type="SUPFAM" id="SSF53474">
    <property type="entry name" value="alpha/beta-Hydrolases"/>
    <property type="match status" value="1"/>
</dbReference>
<evidence type="ECO:0000256" key="4">
    <source>
        <dbReference type="ARBA" id="ARBA00022963"/>
    </source>
</evidence>
<evidence type="ECO:0000259" key="9">
    <source>
        <dbReference type="Pfam" id="PF04083"/>
    </source>
</evidence>
<keyword evidence="11" id="KW-1185">Reference proteome</keyword>
<keyword evidence="4 7" id="KW-0442">Lipid degradation</keyword>
<comment type="caution">
    <text evidence="10">The sequence shown here is derived from an EMBL/GenBank/DDBJ whole genome shotgun (WGS) entry which is preliminary data.</text>
</comment>
<keyword evidence="3 7" id="KW-0378">Hydrolase</keyword>